<sequence length="261" mass="29504">MGVIQQECNKFVGANDHVRDMPLSGVSIKDLAFQTWEYFKEIHGKPFTMPHCWRILKEAPKWQELYVSTKKVGSNGKKLDASTIDLEASGHNEAASRAVWPRGRTNSKVDAKKEASNLAFEETIKKILADKEAGREKFQQKKEEQMNNFLDLQKRKLAIEEANAATRIKEAEAAMLAEETRIMTSDLSLLDPERRSWFEARKKMIKDRDASSQYRDAATRTMVVCRGVGRRRGAVRQRGLERQRCNAERCGGASLCAAAGP</sequence>
<keyword evidence="1" id="KW-0175">Coiled coil</keyword>
<dbReference type="OrthoDB" id="908940at2759"/>
<reference evidence="3" key="2">
    <citation type="submission" date="2017-06" db="EMBL/GenBank/DDBJ databases">
        <title>WGS assembly of Brachypodium distachyon.</title>
        <authorList>
            <consortium name="The International Brachypodium Initiative"/>
            <person name="Lucas S."/>
            <person name="Harmon-Smith M."/>
            <person name="Lail K."/>
            <person name="Tice H."/>
            <person name="Grimwood J."/>
            <person name="Bruce D."/>
            <person name="Barry K."/>
            <person name="Shu S."/>
            <person name="Lindquist E."/>
            <person name="Wang M."/>
            <person name="Pitluck S."/>
            <person name="Vogel J.P."/>
            <person name="Garvin D.F."/>
            <person name="Mockler T.C."/>
            <person name="Schmutz J."/>
            <person name="Rokhsar D."/>
            <person name="Bevan M.W."/>
        </authorList>
    </citation>
    <scope>NUCLEOTIDE SEQUENCE</scope>
    <source>
        <strain evidence="3">Bd21</strain>
    </source>
</reference>
<keyword evidence="5" id="KW-1185">Reference proteome</keyword>
<protein>
    <recommendedName>
        <fullName evidence="2">No apical meristem-associated C-terminal domain-containing protein</fullName>
    </recommendedName>
</protein>
<dbReference type="Proteomes" id="UP000008810">
    <property type="component" value="Chromosome 2"/>
</dbReference>
<dbReference type="PANTHER" id="PTHR45125:SF48">
    <property type="entry name" value="MYB-LIKE DOMAIN-CONTAINING PROTEIN"/>
    <property type="match status" value="1"/>
</dbReference>
<dbReference type="InParanoid" id="A0A0Q3QLV6"/>
<feature type="coiled-coil region" evidence="1">
    <location>
        <begin position="128"/>
        <end position="155"/>
    </location>
</feature>
<accession>A0A0Q3QLV6</accession>
<dbReference type="InterPro" id="IPR029466">
    <property type="entry name" value="NAM-associated_C"/>
</dbReference>
<proteinExistence type="predicted"/>
<feature type="domain" description="No apical meristem-associated C-terminal" evidence="2">
    <location>
        <begin position="45"/>
        <end position="205"/>
    </location>
</feature>
<evidence type="ECO:0000256" key="1">
    <source>
        <dbReference type="SAM" id="Coils"/>
    </source>
</evidence>
<reference evidence="3 4" key="1">
    <citation type="journal article" date="2010" name="Nature">
        <title>Genome sequencing and analysis of the model grass Brachypodium distachyon.</title>
        <authorList>
            <consortium name="International Brachypodium Initiative"/>
        </authorList>
    </citation>
    <scope>NUCLEOTIDE SEQUENCE [LARGE SCALE GENOMIC DNA]</scope>
    <source>
        <strain evidence="3 4">Bd21</strain>
    </source>
</reference>
<dbReference type="PANTHER" id="PTHR45125">
    <property type="entry name" value="F21J9.4-RELATED"/>
    <property type="match status" value="1"/>
</dbReference>
<evidence type="ECO:0000259" key="2">
    <source>
        <dbReference type="Pfam" id="PF14303"/>
    </source>
</evidence>
<organism evidence="3">
    <name type="scientific">Brachypodium distachyon</name>
    <name type="common">Purple false brome</name>
    <name type="synonym">Trachynia distachya</name>
    <dbReference type="NCBI Taxonomy" id="15368"/>
    <lineage>
        <taxon>Eukaryota</taxon>
        <taxon>Viridiplantae</taxon>
        <taxon>Streptophyta</taxon>
        <taxon>Embryophyta</taxon>
        <taxon>Tracheophyta</taxon>
        <taxon>Spermatophyta</taxon>
        <taxon>Magnoliopsida</taxon>
        <taxon>Liliopsida</taxon>
        <taxon>Poales</taxon>
        <taxon>Poaceae</taxon>
        <taxon>BOP clade</taxon>
        <taxon>Pooideae</taxon>
        <taxon>Stipodae</taxon>
        <taxon>Brachypodieae</taxon>
        <taxon>Brachypodium</taxon>
    </lineage>
</organism>
<dbReference type="Gramene" id="KQK02442">
    <property type="protein sequence ID" value="KQK02442"/>
    <property type="gene ID" value="BRADI_2g01466v3"/>
</dbReference>
<dbReference type="EMBL" id="CM000881">
    <property type="protein sequence ID" value="KQK02442.1"/>
    <property type="molecule type" value="Genomic_DNA"/>
</dbReference>
<dbReference type="EnsemblPlants" id="KQK02442">
    <property type="protein sequence ID" value="KQK02442"/>
    <property type="gene ID" value="BRADI_2g01466v3"/>
</dbReference>
<evidence type="ECO:0000313" key="3">
    <source>
        <dbReference type="EMBL" id="KQK02442.1"/>
    </source>
</evidence>
<gene>
    <name evidence="3" type="ORF">BRADI_2g01466v3</name>
</gene>
<evidence type="ECO:0000313" key="4">
    <source>
        <dbReference type="EnsemblPlants" id="KQK02442"/>
    </source>
</evidence>
<name>A0A0Q3QLV6_BRADI</name>
<dbReference type="AlphaFoldDB" id="A0A0Q3QLV6"/>
<reference evidence="4" key="3">
    <citation type="submission" date="2018-08" db="UniProtKB">
        <authorList>
            <consortium name="EnsemblPlants"/>
        </authorList>
    </citation>
    <scope>IDENTIFICATION</scope>
    <source>
        <strain evidence="4">cv. Bd21</strain>
    </source>
</reference>
<dbReference type="Pfam" id="PF14303">
    <property type="entry name" value="NAM-associated"/>
    <property type="match status" value="1"/>
</dbReference>
<evidence type="ECO:0000313" key="5">
    <source>
        <dbReference type="Proteomes" id="UP000008810"/>
    </source>
</evidence>
<dbReference type="STRING" id="15368.A0A0Q3QLV6"/>